<proteinExistence type="predicted"/>
<gene>
    <name evidence="10" type="primary">pheA</name>
    <name evidence="13" type="ORF">NZ47_12900</name>
</gene>
<dbReference type="InterPro" id="IPR045865">
    <property type="entry name" value="ACT-like_dom_sf"/>
</dbReference>
<evidence type="ECO:0000256" key="8">
    <source>
        <dbReference type="ARBA" id="ARBA00047848"/>
    </source>
</evidence>
<dbReference type="eggNOG" id="COG0077">
    <property type="taxonomic scope" value="Bacteria"/>
</dbReference>
<keyword evidence="7 10" id="KW-0456">Lyase</keyword>
<dbReference type="SUPFAM" id="SSF53850">
    <property type="entry name" value="Periplasmic binding protein-like II"/>
    <property type="match status" value="1"/>
</dbReference>
<evidence type="ECO:0000256" key="6">
    <source>
        <dbReference type="ARBA" id="ARBA00023222"/>
    </source>
</evidence>
<protein>
    <recommendedName>
        <fullName evidence="3 10">Prephenate dehydratase</fullName>
        <shortName evidence="10">PDT</shortName>
        <ecNumber evidence="2 10">4.2.1.51</ecNumber>
    </recommendedName>
</protein>
<evidence type="ECO:0000313" key="13">
    <source>
        <dbReference type="EMBL" id="KHM49387.1"/>
    </source>
</evidence>
<dbReference type="Gene3D" id="3.40.190.10">
    <property type="entry name" value="Periplasmic binding protein-like II"/>
    <property type="match status" value="2"/>
</dbReference>
<feature type="site" description="Essential for prephenate dehydratase activity" evidence="9">
    <location>
        <position position="177"/>
    </location>
</feature>
<comment type="catalytic activity">
    <reaction evidence="8 10">
        <text>prephenate + H(+) = 3-phenylpyruvate + CO2 + H2O</text>
        <dbReference type="Rhea" id="RHEA:21648"/>
        <dbReference type="ChEBI" id="CHEBI:15377"/>
        <dbReference type="ChEBI" id="CHEBI:15378"/>
        <dbReference type="ChEBI" id="CHEBI:16526"/>
        <dbReference type="ChEBI" id="CHEBI:18005"/>
        <dbReference type="ChEBI" id="CHEBI:29934"/>
        <dbReference type="EC" id="4.2.1.51"/>
    </reaction>
</comment>
<dbReference type="Pfam" id="PF00800">
    <property type="entry name" value="PDT"/>
    <property type="match status" value="1"/>
</dbReference>
<dbReference type="InterPro" id="IPR018528">
    <property type="entry name" value="Preph_deHydtase_CS"/>
</dbReference>
<keyword evidence="4 10" id="KW-0028">Amino-acid biosynthesis</keyword>
<dbReference type="SUPFAM" id="SSF55021">
    <property type="entry name" value="ACT-like"/>
    <property type="match status" value="1"/>
</dbReference>
<dbReference type="InterPro" id="IPR001086">
    <property type="entry name" value="Preph_deHydtase"/>
</dbReference>
<dbReference type="UniPathway" id="UPA00121">
    <property type="reaction ID" value="UER00345"/>
</dbReference>
<evidence type="ECO:0000259" key="12">
    <source>
        <dbReference type="PROSITE" id="PS51671"/>
    </source>
</evidence>
<dbReference type="PROSITE" id="PS00858">
    <property type="entry name" value="PREPHENATE_DEHYDR_2"/>
    <property type="match status" value="1"/>
</dbReference>
<dbReference type="RefSeq" id="WP_039211739.1">
    <property type="nucleotide sequence ID" value="NZ_JSCE01000237.1"/>
</dbReference>
<feature type="domain" description="Prephenate dehydratase" evidence="11">
    <location>
        <begin position="3"/>
        <end position="184"/>
    </location>
</feature>
<keyword evidence="6 10" id="KW-0584">Phenylalanine biosynthesis</keyword>
<dbReference type="GO" id="GO:0004664">
    <property type="term" value="F:prephenate dehydratase activity"/>
    <property type="evidence" value="ECO:0007669"/>
    <property type="project" value="UniProtKB-UniRule"/>
</dbReference>
<evidence type="ECO:0000256" key="1">
    <source>
        <dbReference type="ARBA" id="ARBA00004741"/>
    </source>
</evidence>
<evidence type="ECO:0000256" key="4">
    <source>
        <dbReference type="ARBA" id="ARBA00022605"/>
    </source>
</evidence>
<evidence type="ECO:0000313" key="14">
    <source>
        <dbReference type="Proteomes" id="UP000030993"/>
    </source>
</evidence>
<evidence type="ECO:0000256" key="5">
    <source>
        <dbReference type="ARBA" id="ARBA00023141"/>
    </source>
</evidence>
<evidence type="ECO:0000259" key="11">
    <source>
        <dbReference type="PROSITE" id="PS51171"/>
    </source>
</evidence>
<comment type="pathway">
    <text evidence="1 10">Amino-acid biosynthesis; L-phenylalanine biosynthesis; phenylpyruvate from prephenate: step 1/1.</text>
</comment>
<dbReference type="Gene3D" id="3.30.70.260">
    <property type="match status" value="1"/>
</dbReference>
<dbReference type="EC" id="4.2.1.51" evidence="2 10"/>
<evidence type="ECO:0000256" key="10">
    <source>
        <dbReference type="RuleBase" id="RU361254"/>
    </source>
</evidence>
<dbReference type="InterPro" id="IPR002912">
    <property type="entry name" value="ACT_dom"/>
</dbReference>
<feature type="domain" description="ACT" evidence="12">
    <location>
        <begin position="198"/>
        <end position="276"/>
    </location>
</feature>
<organism evidence="13 14">
    <name type="scientific">Anaerovibrio lipolyticus</name>
    <dbReference type="NCBI Taxonomy" id="82374"/>
    <lineage>
        <taxon>Bacteria</taxon>
        <taxon>Bacillati</taxon>
        <taxon>Bacillota</taxon>
        <taxon>Negativicutes</taxon>
        <taxon>Selenomonadales</taxon>
        <taxon>Selenomonadaceae</taxon>
        <taxon>Anaerovibrio</taxon>
    </lineage>
</organism>
<evidence type="ECO:0000256" key="2">
    <source>
        <dbReference type="ARBA" id="ARBA00013147"/>
    </source>
</evidence>
<evidence type="ECO:0000256" key="9">
    <source>
        <dbReference type="PIRSR" id="PIRSR001500-2"/>
    </source>
</evidence>
<dbReference type="PROSITE" id="PS51671">
    <property type="entry name" value="ACT"/>
    <property type="match status" value="1"/>
</dbReference>
<sequence length="285" mass="31578">METLGYLGPVGTHSEAAALYLNDQLTERCKLVPLANIYAAIHAVETGAVDTCLVPVENSIEGSINITLDTLANSDGLKVIRELIWGVHNHLMAKSKETVVTKILSHAQPLAQCREYLMNNYPHAEQDAVVSSAAAATQVGEMPEDSGWAAICTERAGEMNGLVALDHNIEDHHNNSTRFYQLARSDYKVELPEEKTLIICQIDGKDAGRLCEVLLEMATRDVNMTRIESRPARTGLGEYIFFFDVDVPKRIVNLDAAMHGIRRKSVWLKNPGRFPVIRADNKKEV</sequence>
<dbReference type="PIRSF" id="PIRSF001500">
    <property type="entry name" value="Chor_mut_pdt_Ppr"/>
    <property type="match status" value="1"/>
</dbReference>
<dbReference type="EMBL" id="JSCE01000237">
    <property type="protein sequence ID" value="KHM49387.1"/>
    <property type="molecule type" value="Genomic_DNA"/>
</dbReference>
<comment type="caution">
    <text evidence="13">The sequence shown here is derived from an EMBL/GenBank/DDBJ whole genome shotgun (WGS) entry which is preliminary data.</text>
</comment>
<evidence type="ECO:0000256" key="3">
    <source>
        <dbReference type="ARBA" id="ARBA00021872"/>
    </source>
</evidence>
<dbReference type="CDD" id="cd04905">
    <property type="entry name" value="ACT_CM-PDT"/>
    <property type="match status" value="1"/>
</dbReference>
<dbReference type="InterPro" id="IPR008242">
    <property type="entry name" value="Chor_mutase/pphenate_deHydtase"/>
</dbReference>
<evidence type="ECO:0000256" key="7">
    <source>
        <dbReference type="ARBA" id="ARBA00023239"/>
    </source>
</evidence>
<keyword evidence="5 10" id="KW-0057">Aromatic amino acid biosynthesis</keyword>
<dbReference type="PANTHER" id="PTHR21022:SF19">
    <property type="entry name" value="PREPHENATE DEHYDRATASE-RELATED"/>
    <property type="match status" value="1"/>
</dbReference>
<dbReference type="GO" id="GO:0005737">
    <property type="term" value="C:cytoplasm"/>
    <property type="evidence" value="ECO:0007669"/>
    <property type="project" value="TreeGrafter"/>
</dbReference>
<dbReference type="NCBIfam" id="NF008865">
    <property type="entry name" value="PRK11898.1"/>
    <property type="match status" value="1"/>
</dbReference>
<dbReference type="GO" id="GO:0009094">
    <property type="term" value="P:L-phenylalanine biosynthetic process"/>
    <property type="evidence" value="ECO:0007669"/>
    <property type="project" value="UniProtKB-UniPathway"/>
</dbReference>
<keyword evidence="14" id="KW-1185">Reference proteome</keyword>
<dbReference type="PROSITE" id="PS51171">
    <property type="entry name" value="PREPHENATE_DEHYDR_3"/>
    <property type="match status" value="1"/>
</dbReference>
<dbReference type="PANTHER" id="PTHR21022">
    <property type="entry name" value="PREPHENATE DEHYDRATASE P PROTEIN"/>
    <property type="match status" value="1"/>
</dbReference>
<accession>A0A0B2JU40</accession>
<dbReference type="Proteomes" id="UP000030993">
    <property type="component" value="Unassembled WGS sequence"/>
</dbReference>
<dbReference type="CDD" id="cd13633">
    <property type="entry name" value="PBP2_Sa-PDT_like"/>
    <property type="match status" value="1"/>
</dbReference>
<name>A0A0B2JU40_9FIRM</name>
<reference evidence="13 14" key="1">
    <citation type="journal article" date="2013" name="PLoS ONE">
        <title>Identification and characterization of three novel lipases belonging to families II and V from Anaerovibrio lipolyticus 5ST.</title>
        <authorList>
            <person name="Prive F."/>
            <person name="Kaderbhai N.N."/>
            <person name="Girdwood S."/>
            <person name="Worgan H.J."/>
            <person name="Pinloche E."/>
            <person name="Scollan N.D."/>
            <person name="Huws S.A."/>
            <person name="Newbold C.J."/>
        </authorList>
    </citation>
    <scope>NUCLEOTIDE SEQUENCE [LARGE SCALE GENOMIC DNA]</scope>
    <source>
        <strain evidence="13 14">5S</strain>
    </source>
</reference>
<dbReference type="AlphaFoldDB" id="A0A0B2JU40"/>
<dbReference type="STRING" id="82374.NZ47_12900"/>